<evidence type="ECO:0000313" key="2">
    <source>
        <dbReference type="Proteomes" id="UP001057402"/>
    </source>
</evidence>
<reference evidence="2" key="1">
    <citation type="journal article" date="2023" name="Front. Plant Sci.">
        <title>Chromosomal-level genome assembly of Melastoma candidum provides insights into trichome evolution.</title>
        <authorList>
            <person name="Zhong Y."/>
            <person name="Wu W."/>
            <person name="Sun C."/>
            <person name="Zou P."/>
            <person name="Liu Y."/>
            <person name="Dai S."/>
            <person name="Zhou R."/>
        </authorList>
    </citation>
    <scope>NUCLEOTIDE SEQUENCE [LARGE SCALE GENOMIC DNA]</scope>
</reference>
<gene>
    <name evidence="1" type="ORF">MLD38_028312</name>
</gene>
<organism evidence="1 2">
    <name type="scientific">Melastoma candidum</name>
    <dbReference type="NCBI Taxonomy" id="119954"/>
    <lineage>
        <taxon>Eukaryota</taxon>
        <taxon>Viridiplantae</taxon>
        <taxon>Streptophyta</taxon>
        <taxon>Embryophyta</taxon>
        <taxon>Tracheophyta</taxon>
        <taxon>Spermatophyta</taxon>
        <taxon>Magnoliopsida</taxon>
        <taxon>eudicotyledons</taxon>
        <taxon>Gunneridae</taxon>
        <taxon>Pentapetalae</taxon>
        <taxon>rosids</taxon>
        <taxon>malvids</taxon>
        <taxon>Myrtales</taxon>
        <taxon>Melastomataceae</taxon>
        <taxon>Melastomatoideae</taxon>
        <taxon>Melastomateae</taxon>
        <taxon>Melastoma</taxon>
    </lineage>
</organism>
<accession>A0ACB9N286</accession>
<sequence>MWMMGYTDGGENIYTPTTTATTTTTNNESFSGSRKLRPLIPRPPPSQPQPQPQPHQHHGRGSGGVHNANHFLVLNHHLVAMAEQGKRELNNAAAQQVVVSSRWNPTPEQLGTLEDLWRRGTRTPSADEIQQITSRLRRYGKIEGKNVFYWFQNHKARERQKRCRKMESGGCQDEENDHAGGLNEQPESGNLGNKEAGGRSSKTSSDDVRRSNNNNSNSNWESATDKEGKLMASVGGGGGSGCASLFVAASASSSSVVRSPLLWMKTSSDNNSVPSGEPLLHWPNSNAFCLSGGCCCRSDDNDGNANVNNVPLEWRNAAWHPHLSSAPGPCRPLLLPPFPATAGHLTMRVCPDMTASHSSSPASSSQLTNPDFPTLQLFPLRSNCDQEEDYLEGCRRARQEDPCDIGTAMDEFAGTDNVDRHQFFEFLPLKN</sequence>
<keyword evidence="2" id="KW-1185">Reference proteome</keyword>
<comment type="caution">
    <text evidence="1">The sequence shown here is derived from an EMBL/GenBank/DDBJ whole genome shotgun (WGS) entry which is preliminary data.</text>
</comment>
<protein>
    <submittedName>
        <fullName evidence="1">Uncharacterized protein</fullName>
    </submittedName>
</protein>
<proteinExistence type="predicted"/>
<dbReference type="EMBL" id="CM042887">
    <property type="protein sequence ID" value="KAI4329996.1"/>
    <property type="molecule type" value="Genomic_DNA"/>
</dbReference>
<dbReference type="Proteomes" id="UP001057402">
    <property type="component" value="Chromosome 8"/>
</dbReference>
<evidence type="ECO:0000313" key="1">
    <source>
        <dbReference type="EMBL" id="KAI4329996.1"/>
    </source>
</evidence>
<name>A0ACB9N286_9MYRT</name>